<dbReference type="GO" id="GO:0006233">
    <property type="term" value="P:dTDP biosynthetic process"/>
    <property type="evidence" value="ECO:0007669"/>
    <property type="project" value="InterPro"/>
</dbReference>
<accession>A0A6A6B9R5</accession>
<dbReference type="PANTHER" id="PTHR10344">
    <property type="entry name" value="THYMIDYLATE KINASE"/>
    <property type="match status" value="1"/>
</dbReference>
<evidence type="ECO:0000256" key="3">
    <source>
        <dbReference type="ARBA" id="ARBA00022679"/>
    </source>
</evidence>
<name>A0A6A6B9R5_9PEZI</name>
<protein>
    <recommendedName>
        <fullName evidence="2">dTMP kinase</fullName>
        <ecNumber evidence="2">2.7.4.9</ecNumber>
    </recommendedName>
</protein>
<dbReference type="NCBIfam" id="TIGR00041">
    <property type="entry name" value="DTMP_kinase"/>
    <property type="match status" value="1"/>
</dbReference>
<dbReference type="EMBL" id="ML995491">
    <property type="protein sequence ID" value="KAF2139974.1"/>
    <property type="molecule type" value="Genomic_DNA"/>
</dbReference>
<dbReference type="PANTHER" id="PTHR10344:SF1">
    <property type="entry name" value="THYMIDYLATE KINASE"/>
    <property type="match status" value="1"/>
</dbReference>
<dbReference type="InterPro" id="IPR039430">
    <property type="entry name" value="Thymidylate_kin-like_dom"/>
</dbReference>
<evidence type="ECO:0000256" key="6">
    <source>
        <dbReference type="ARBA" id="ARBA00022777"/>
    </source>
</evidence>
<dbReference type="OrthoDB" id="425602at2759"/>
<evidence type="ECO:0000259" key="8">
    <source>
        <dbReference type="Pfam" id="PF02223"/>
    </source>
</evidence>
<dbReference type="CDD" id="cd01672">
    <property type="entry name" value="TMPK"/>
    <property type="match status" value="1"/>
</dbReference>
<gene>
    <name evidence="9" type="ORF">K452DRAFT_58813</name>
</gene>
<dbReference type="GeneID" id="54304382"/>
<dbReference type="GO" id="GO:0005634">
    <property type="term" value="C:nucleus"/>
    <property type="evidence" value="ECO:0007669"/>
    <property type="project" value="TreeGrafter"/>
</dbReference>
<dbReference type="Pfam" id="PF02223">
    <property type="entry name" value="Thymidylate_kin"/>
    <property type="match status" value="1"/>
</dbReference>
<dbReference type="GO" id="GO:0006227">
    <property type="term" value="P:dUDP biosynthetic process"/>
    <property type="evidence" value="ECO:0007669"/>
    <property type="project" value="TreeGrafter"/>
</dbReference>
<dbReference type="Gene3D" id="3.40.50.300">
    <property type="entry name" value="P-loop containing nucleotide triphosphate hydrolases"/>
    <property type="match status" value="1"/>
</dbReference>
<sequence>MPPRGKLIAFEGLDRAGKSTQVARLATTLRAQGHSVRQLRFPDRSTPIGQLIDAYLRGERELNDRVAHLLFSANRWELVDTILAALAAGETVILDRYYYSGLVYTLAKTTKDTTTSPTPTAPTPPAITPAWALSPDTALPRPDLVLFLSISAAAAAERANYGAERFEEHGMQARVRALFGALMRAGPEGADFVEVDAAGGEEEVAERGRWRGCWRSGSGGRACECWALWR</sequence>
<organism evidence="9 10">
    <name type="scientific">Aplosporella prunicola CBS 121167</name>
    <dbReference type="NCBI Taxonomy" id="1176127"/>
    <lineage>
        <taxon>Eukaryota</taxon>
        <taxon>Fungi</taxon>
        <taxon>Dikarya</taxon>
        <taxon>Ascomycota</taxon>
        <taxon>Pezizomycotina</taxon>
        <taxon>Dothideomycetes</taxon>
        <taxon>Dothideomycetes incertae sedis</taxon>
        <taxon>Botryosphaeriales</taxon>
        <taxon>Aplosporellaceae</taxon>
        <taxon>Aplosporella</taxon>
    </lineage>
</organism>
<evidence type="ECO:0000313" key="9">
    <source>
        <dbReference type="EMBL" id="KAF2139974.1"/>
    </source>
</evidence>
<keyword evidence="10" id="KW-1185">Reference proteome</keyword>
<dbReference type="SUPFAM" id="SSF52540">
    <property type="entry name" value="P-loop containing nucleoside triphosphate hydrolases"/>
    <property type="match status" value="1"/>
</dbReference>
<dbReference type="InterPro" id="IPR018094">
    <property type="entry name" value="Thymidylate_kinase"/>
</dbReference>
<evidence type="ECO:0000256" key="4">
    <source>
        <dbReference type="ARBA" id="ARBA00022727"/>
    </source>
</evidence>
<feature type="domain" description="Thymidylate kinase-like" evidence="8">
    <location>
        <begin position="10"/>
        <end position="206"/>
    </location>
</feature>
<proteinExistence type="inferred from homology"/>
<comment type="similarity">
    <text evidence="1">Belongs to the thymidylate kinase family.</text>
</comment>
<keyword evidence="4" id="KW-0545">Nucleotide biosynthesis</keyword>
<dbReference type="GO" id="GO:0004798">
    <property type="term" value="F:dTMP kinase activity"/>
    <property type="evidence" value="ECO:0007669"/>
    <property type="project" value="UniProtKB-EC"/>
</dbReference>
<dbReference type="Proteomes" id="UP000799438">
    <property type="component" value="Unassembled WGS sequence"/>
</dbReference>
<keyword evidence="6" id="KW-0418">Kinase</keyword>
<evidence type="ECO:0000313" key="10">
    <source>
        <dbReference type="Proteomes" id="UP000799438"/>
    </source>
</evidence>
<dbReference type="GO" id="GO:0005829">
    <property type="term" value="C:cytosol"/>
    <property type="evidence" value="ECO:0007669"/>
    <property type="project" value="TreeGrafter"/>
</dbReference>
<dbReference type="GO" id="GO:0006235">
    <property type="term" value="P:dTTP biosynthetic process"/>
    <property type="evidence" value="ECO:0007669"/>
    <property type="project" value="TreeGrafter"/>
</dbReference>
<keyword evidence="5" id="KW-0547">Nucleotide-binding</keyword>
<dbReference type="GO" id="GO:0004550">
    <property type="term" value="F:nucleoside diphosphate kinase activity"/>
    <property type="evidence" value="ECO:0007669"/>
    <property type="project" value="TreeGrafter"/>
</dbReference>
<evidence type="ECO:0000256" key="1">
    <source>
        <dbReference type="ARBA" id="ARBA00009776"/>
    </source>
</evidence>
<dbReference type="EC" id="2.7.4.9" evidence="2"/>
<evidence type="ECO:0000256" key="2">
    <source>
        <dbReference type="ARBA" id="ARBA00012980"/>
    </source>
</evidence>
<dbReference type="GO" id="GO:0005524">
    <property type="term" value="F:ATP binding"/>
    <property type="evidence" value="ECO:0007669"/>
    <property type="project" value="UniProtKB-KW"/>
</dbReference>
<evidence type="ECO:0000256" key="7">
    <source>
        <dbReference type="ARBA" id="ARBA00022840"/>
    </source>
</evidence>
<dbReference type="RefSeq" id="XP_033395687.1">
    <property type="nucleotide sequence ID" value="XM_033546875.1"/>
</dbReference>
<evidence type="ECO:0000256" key="5">
    <source>
        <dbReference type="ARBA" id="ARBA00022741"/>
    </source>
</evidence>
<dbReference type="HAMAP" id="MF_00165">
    <property type="entry name" value="Thymidylate_kinase"/>
    <property type="match status" value="1"/>
</dbReference>
<keyword evidence="3" id="KW-0808">Transferase</keyword>
<keyword evidence="7" id="KW-0067">ATP-binding</keyword>
<dbReference type="InterPro" id="IPR027417">
    <property type="entry name" value="P-loop_NTPase"/>
</dbReference>
<reference evidence="9" key="1">
    <citation type="journal article" date="2020" name="Stud. Mycol.">
        <title>101 Dothideomycetes genomes: a test case for predicting lifestyles and emergence of pathogens.</title>
        <authorList>
            <person name="Haridas S."/>
            <person name="Albert R."/>
            <person name="Binder M."/>
            <person name="Bloem J."/>
            <person name="Labutti K."/>
            <person name="Salamov A."/>
            <person name="Andreopoulos B."/>
            <person name="Baker S."/>
            <person name="Barry K."/>
            <person name="Bills G."/>
            <person name="Bluhm B."/>
            <person name="Cannon C."/>
            <person name="Castanera R."/>
            <person name="Culley D."/>
            <person name="Daum C."/>
            <person name="Ezra D."/>
            <person name="Gonzalez J."/>
            <person name="Henrissat B."/>
            <person name="Kuo A."/>
            <person name="Liang C."/>
            <person name="Lipzen A."/>
            <person name="Lutzoni F."/>
            <person name="Magnuson J."/>
            <person name="Mondo S."/>
            <person name="Nolan M."/>
            <person name="Ohm R."/>
            <person name="Pangilinan J."/>
            <person name="Park H.-J."/>
            <person name="Ramirez L."/>
            <person name="Alfaro M."/>
            <person name="Sun H."/>
            <person name="Tritt A."/>
            <person name="Yoshinaga Y."/>
            <person name="Zwiers L.-H."/>
            <person name="Turgeon B."/>
            <person name="Goodwin S."/>
            <person name="Spatafora J."/>
            <person name="Crous P."/>
            <person name="Grigoriev I."/>
        </authorList>
    </citation>
    <scope>NUCLEOTIDE SEQUENCE</scope>
    <source>
        <strain evidence="9">CBS 121167</strain>
    </source>
</reference>
<dbReference type="AlphaFoldDB" id="A0A6A6B9R5"/>